<name>A0ACB9ASJ2_9ASTR</name>
<accession>A0ACB9ASJ2</accession>
<reference evidence="2" key="1">
    <citation type="journal article" date="2022" name="Mol. Ecol. Resour.">
        <title>The genomes of chicory, endive, great burdock and yacon provide insights into Asteraceae palaeo-polyploidization history and plant inulin production.</title>
        <authorList>
            <person name="Fan W."/>
            <person name="Wang S."/>
            <person name="Wang H."/>
            <person name="Wang A."/>
            <person name="Jiang F."/>
            <person name="Liu H."/>
            <person name="Zhao H."/>
            <person name="Xu D."/>
            <person name="Zhang Y."/>
        </authorList>
    </citation>
    <scope>NUCLEOTIDE SEQUENCE [LARGE SCALE GENOMIC DNA]</scope>
    <source>
        <strain evidence="2">cv. Yunnan</strain>
    </source>
</reference>
<proteinExistence type="predicted"/>
<sequence>MVCLSLVNDGDSSTLSLHGKPIYYGCLGGGDGRNLLNWLSYSRIWVNGGCDNLDIFGVDIRSLVVRIDKILTTVDILDIRRLEMELRLGSHRKRLIEFVFDSKVLDFSPSTERRDFRSGFRKKRLRLLPANFM</sequence>
<dbReference type="EMBL" id="CM042041">
    <property type="protein sequence ID" value="KAI3712681.1"/>
    <property type="molecule type" value="Genomic_DNA"/>
</dbReference>
<gene>
    <name evidence="1" type="ORF">L1987_71243</name>
</gene>
<protein>
    <submittedName>
        <fullName evidence="1">Uncharacterized protein</fullName>
    </submittedName>
</protein>
<comment type="caution">
    <text evidence="1">The sequence shown here is derived from an EMBL/GenBank/DDBJ whole genome shotgun (WGS) entry which is preliminary data.</text>
</comment>
<evidence type="ECO:0000313" key="1">
    <source>
        <dbReference type="EMBL" id="KAI3712681.1"/>
    </source>
</evidence>
<organism evidence="1 2">
    <name type="scientific">Smallanthus sonchifolius</name>
    <dbReference type="NCBI Taxonomy" id="185202"/>
    <lineage>
        <taxon>Eukaryota</taxon>
        <taxon>Viridiplantae</taxon>
        <taxon>Streptophyta</taxon>
        <taxon>Embryophyta</taxon>
        <taxon>Tracheophyta</taxon>
        <taxon>Spermatophyta</taxon>
        <taxon>Magnoliopsida</taxon>
        <taxon>eudicotyledons</taxon>
        <taxon>Gunneridae</taxon>
        <taxon>Pentapetalae</taxon>
        <taxon>asterids</taxon>
        <taxon>campanulids</taxon>
        <taxon>Asterales</taxon>
        <taxon>Asteraceae</taxon>
        <taxon>Asteroideae</taxon>
        <taxon>Heliantheae alliance</taxon>
        <taxon>Millerieae</taxon>
        <taxon>Smallanthus</taxon>
    </lineage>
</organism>
<evidence type="ECO:0000313" key="2">
    <source>
        <dbReference type="Proteomes" id="UP001056120"/>
    </source>
</evidence>
<dbReference type="Proteomes" id="UP001056120">
    <property type="component" value="Linkage Group LG24"/>
</dbReference>
<keyword evidence="2" id="KW-1185">Reference proteome</keyword>
<reference evidence="1 2" key="2">
    <citation type="journal article" date="2022" name="Mol. Ecol. Resour.">
        <title>The genomes of chicory, endive, great burdock and yacon provide insights into Asteraceae paleo-polyploidization history and plant inulin production.</title>
        <authorList>
            <person name="Fan W."/>
            <person name="Wang S."/>
            <person name="Wang H."/>
            <person name="Wang A."/>
            <person name="Jiang F."/>
            <person name="Liu H."/>
            <person name="Zhao H."/>
            <person name="Xu D."/>
            <person name="Zhang Y."/>
        </authorList>
    </citation>
    <scope>NUCLEOTIDE SEQUENCE [LARGE SCALE GENOMIC DNA]</scope>
    <source>
        <strain evidence="2">cv. Yunnan</strain>
        <tissue evidence="1">Leaves</tissue>
    </source>
</reference>